<organism evidence="1 2">
    <name type="scientific">Sphenostylis stenocarpa</name>
    <dbReference type="NCBI Taxonomy" id="92480"/>
    <lineage>
        <taxon>Eukaryota</taxon>
        <taxon>Viridiplantae</taxon>
        <taxon>Streptophyta</taxon>
        <taxon>Embryophyta</taxon>
        <taxon>Tracheophyta</taxon>
        <taxon>Spermatophyta</taxon>
        <taxon>Magnoliopsida</taxon>
        <taxon>eudicotyledons</taxon>
        <taxon>Gunneridae</taxon>
        <taxon>Pentapetalae</taxon>
        <taxon>rosids</taxon>
        <taxon>fabids</taxon>
        <taxon>Fabales</taxon>
        <taxon>Fabaceae</taxon>
        <taxon>Papilionoideae</taxon>
        <taxon>50 kb inversion clade</taxon>
        <taxon>NPAAA clade</taxon>
        <taxon>indigoferoid/millettioid clade</taxon>
        <taxon>Phaseoleae</taxon>
        <taxon>Sphenostylis</taxon>
    </lineage>
</organism>
<dbReference type="EMBL" id="OY731403">
    <property type="protein sequence ID" value="CAJ1963790.1"/>
    <property type="molecule type" value="Genomic_DNA"/>
</dbReference>
<dbReference type="AlphaFoldDB" id="A0AA86VKN5"/>
<reference evidence="1" key="1">
    <citation type="submission" date="2023-10" db="EMBL/GenBank/DDBJ databases">
        <authorList>
            <person name="Domelevo Entfellner J.-B."/>
        </authorList>
    </citation>
    <scope>NUCLEOTIDE SEQUENCE</scope>
</reference>
<proteinExistence type="predicted"/>
<evidence type="ECO:0000313" key="1">
    <source>
        <dbReference type="EMBL" id="CAJ1963790.1"/>
    </source>
</evidence>
<accession>A0AA86VKN5</accession>
<sequence length="86" mass="9613">MLGRQGKRHALPLDGSMFDEDNRAARLVNQANCHPRALRAASWICLSFSFSISSRLSSGVNNGPEWCMRAFLLAKPCNHKQKQVIT</sequence>
<gene>
    <name evidence="1" type="ORF">AYBTSS11_LOCUS19964</name>
</gene>
<dbReference type="Gramene" id="rna-AYBTSS11_LOCUS19964">
    <property type="protein sequence ID" value="CAJ1963790.1"/>
    <property type="gene ID" value="gene-AYBTSS11_LOCUS19964"/>
</dbReference>
<protein>
    <submittedName>
        <fullName evidence="1">Uncharacterized protein</fullName>
    </submittedName>
</protein>
<keyword evidence="2" id="KW-1185">Reference proteome</keyword>
<name>A0AA86VKN5_9FABA</name>
<evidence type="ECO:0000313" key="2">
    <source>
        <dbReference type="Proteomes" id="UP001189624"/>
    </source>
</evidence>
<dbReference type="Proteomes" id="UP001189624">
    <property type="component" value="Chromosome 6"/>
</dbReference>